<name>A0A2A4FV96_9SPHN</name>
<evidence type="ECO:0000256" key="3">
    <source>
        <dbReference type="ARBA" id="ARBA00023002"/>
    </source>
</evidence>
<reference evidence="7 8" key="1">
    <citation type="submission" date="2017-09" db="EMBL/GenBank/DDBJ databases">
        <title>The Catabolism of 3,6-Dichlorosalicylic acid is Initiated by the Cytochrome P450 Monooxygenase DsmABC in Rhizorhabdus dicambivorans Ndbn-20.</title>
        <authorList>
            <person name="Na L."/>
        </authorList>
    </citation>
    <scope>NUCLEOTIDE SEQUENCE [LARGE SCALE GENOMIC DNA]</scope>
    <source>
        <strain evidence="7 8">Ndbn-20m</strain>
    </source>
</reference>
<dbReference type="PANTHER" id="PTHR11592:SF78">
    <property type="entry name" value="GLUTATHIONE PEROXIDASE"/>
    <property type="match status" value="1"/>
</dbReference>
<dbReference type="PROSITE" id="PS00460">
    <property type="entry name" value="GLUTATHIONE_PEROXID_1"/>
    <property type="match status" value="1"/>
</dbReference>
<dbReference type="GO" id="GO:0004601">
    <property type="term" value="F:peroxidase activity"/>
    <property type="evidence" value="ECO:0007669"/>
    <property type="project" value="UniProtKB-KW"/>
</dbReference>
<dbReference type="CDD" id="cd00340">
    <property type="entry name" value="GSH_Peroxidase"/>
    <property type="match status" value="1"/>
</dbReference>
<evidence type="ECO:0000256" key="1">
    <source>
        <dbReference type="ARBA" id="ARBA00006926"/>
    </source>
</evidence>
<dbReference type="InterPro" id="IPR029759">
    <property type="entry name" value="GPX_AS"/>
</dbReference>
<keyword evidence="2 5" id="KW-0575">Peroxidase</keyword>
<dbReference type="AlphaFoldDB" id="A0A2A4FV96"/>
<dbReference type="RefSeq" id="WP_066961071.1">
    <property type="nucleotide sequence ID" value="NZ_CP023449.1"/>
</dbReference>
<dbReference type="PROSITE" id="PS51355">
    <property type="entry name" value="GLUTATHIONE_PEROXID_3"/>
    <property type="match status" value="1"/>
</dbReference>
<evidence type="ECO:0000256" key="2">
    <source>
        <dbReference type="ARBA" id="ARBA00022559"/>
    </source>
</evidence>
<dbReference type="PRINTS" id="PR01011">
    <property type="entry name" value="GLUTPROXDASE"/>
</dbReference>
<evidence type="ECO:0000313" key="8">
    <source>
        <dbReference type="Proteomes" id="UP000218934"/>
    </source>
</evidence>
<dbReference type="InterPro" id="IPR036249">
    <property type="entry name" value="Thioredoxin-like_sf"/>
</dbReference>
<dbReference type="Pfam" id="PF00255">
    <property type="entry name" value="GSHPx"/>
    <property type="match status" value="1"/>
</dbReference>
<comment type="similarity">
    <text evidence="1 5">Belongs to the glutathione peroxidase family.</text>
</comment>
<keyword evidence="3 5" id="KW-0560">Oxidoreductase</keyword>
<accession>A0A2A4FV96</accession>
<dbReference type="FunFam" id="3.40.30.10:FF:000010">
    <property type="entry name" value="Glutathione peroxidase"/>
    <property type="match status" value="1"/>
</dbReference>
<feature type="active site" evidence="4">
    <location>
        <position position="36"/>
    </location>
</feature>
<proteinExistence type="inferred from homology"/>
<dbReference type="GO" id="GO:0034599">
    <property type="term" value="P:cellular response to oxidative stress"/>
    <property type="evidence" value="ECO:0007669"/>
    <property type="project" value="TreeGrafter"/>
</dbReference>
<organism evidence="7 8">
    <name type="scientific">Rhizorhabdus dicambivorans</name>
    <dbReference type="NCBI Taxonomy" id="1850238"/>
    <lineage>
        <taxon>Bacteria</taxon>
        <taxon>Pseudomonadati</taxon>
        <taxon>Pseudomonadota</taxon>
        <taxon>Alphaproteobacteria</taxon>
        <taxon>Sphingomonadales</taxon>
        <taxon>Sphingomonadaceae</taxon>
        <taxon>Rhizorhabdus</taxon>
    </lineage>
</organism>
<evidence type="ECO:0000259" key="6">
    <source>
        <dbReference type="PROSITE" id="PS51352"/>
    </source>
</evidence>
<dbReference type="EMBL" id="NWUF01000007">
    <property type="protein sequence ID" value="PCE42691.1"/>
    <property type="molecule type" value="Genomic_DNA"/>
</dbReference>
<dbReference type="InterPro" id="IPR000889">
    <property type="entry name" value="Glutathione_peroxidase"/>
</dbReference>
<dbReference type="PANTHER" id="PTHR11592">
    <property type="entry name" value="GLUTATHIONE PEROXIDASE"/>
    <property type="match status" value="1"/>
</dbReference>
<dbReference type="SUPFAM" id="SSF52833">
    <property type="entry name" value="Thioredoxin-like"/>
    <property type="match status" value="1"/>
</dbReference>
<dbReference type="PROSITE" id="PS00763">
    <property type="entry name" value="GLUTATHIONE_PEROXID_2"/>
    <property type="match status" value="1"/>
</dbReference>
<dbReference type="PROSITE" id="PS51352">
    <property type="entry name" value="THIOREDOXIN_2"/>
    <property type="match status" value="1"/>
</dbReference>
<dbReference type="Gene3D" id="3.40.30.10">
    <property type="entry name" value="Glutaredoxin"/>
    <property type="match status" value="1"/>
</dbReference>
<protein>
    <recommendedName>
        <fullName evidence="5">Glutathione peroxidase</fullName>
    </recommendedName>
</protein>
<dbReference type="Proteomes" id="UP000218934">
    <property type="component" value="Unassembled WGS sequence"/>
</dbReference>
<feature type="domain" description="Thioredoxin" evidence="6">
    <location>
        <begin position="1"/>
        <end position="160"/>
    </location>
</feature>
<keyword evidence="8" id="KW-1185">Reference proteome</keyword>
<gene>
    <name evidence="7" type="ORF">COO09_09520</name>
</gene>
<evidence type="ECO:0000313" key="7">
    <source>
        <dbReference type="EMBL" id="PCE42691.1"/>
    </source>
</evidence>
<evidence type="ECO:0000256" key="4">
    <source>
        <dbReference type="PIRSR" id="PIRSR000303-1"/>
    </source>
</evidence>
<sequence>MTTAYDFTARAIDGTEVPLDSYRGKVLLIVNTASKCGFTPQYEGLEMLHEQLGDKGLVILGFPCNQFGQQEPGDEAEIDRFCRLTYDVRFPMFAKIDVNGPNAHPLYGWLKSNAKGILGTEGIKWNFTKFLIDRTGRIFSRYAPTTKPEAIRGEIEELLEAA</sequence>
<dbReference type="KEGG" id="rdi:CMV14_06555"/>
<dbReference type="InterPro" id="IPR029760">
    <property type="entry name" value="GPX_CS"/>
</dbReference>
<evidence type="ECO:0000256" key="5">
    <source>
        <dbReference type="RuleBase" id="RU000499"/>
    </source>
</evidence>
<dbReference type="InterPro" id="IPR013766">
    <property type="entry name" value="Thioredoxin_domain"/>
</dbReference>
<comment type="caution">
    <text evidence="7">The sequence shown here is derived from an EMBL/GenBank/DDBJ whole genome shotgun (WGS) entry which is preliminary data.</text>
</comment>
<dbReference type="PIRSF" id="PIRSF000303">
    <property type="entry name" value="Glutathion_perox"/>
    <property type="match status" value="1"/>
</dbReference>
<dbReference type="OrthoDB" id="9785502at2"/>